<accession>A0AA35RQG7</accession>
<organism evidence="2 3">
    <name type="scientific">Geodia barretti</name>
    <name type="common">Barrett's horny sponge</name>
    <dbReference type="NCBI Taxonomy" id="519541"/>
    <lineage>
        <taxon>Eukaryota</taxon>
        <taxon>Metazoa</taxon>
        <taxon>Porifera</taxon>
        <taxon>Demospongiae</taxon>
        <taxon>Heteroscleromorpha</taxon>
        <taxon>Tetractinellida</taxon>
        <taxon>Astrophorina</taxon>
        <taxon>Geodiidae</taxon>
        <taxon>Geodia</taxon>
    </lineage>
</organism>
<proteinExistence type="predicted"/>
<evidence type="ECO:0000256" key="1">
    <source>
        <dbReference type="SAM" id="MobiDB-lite"/>
    </source>
</evidence>
<gene>
    <name evidence="2" type="ORF">GBAR_LOCUS9523</name>
</gene>
<feature type="compositionally biased region" description="Basic and acidic residues" evidence="1">
    <location>
        <begin position="64"/>
        <end position="79"/>
    </location>
</feature>
<name>A0AA35RQG7_GEOBA</name>
<feature type="non-terminal residue" evidence="2">
    <location>
        <position position="1"/>
    </location>
</feature>
<comment type="caution">
    <text evidence="2">The sequence shown here is derived from an EMBL/GenBank/DDBJ whole genome shotgun (WGS) entry which is preliminary data.</text>
</comment>
<protein>
    <submittedName>
        <fullName evidence="2">Uncharacterized protein</fullName>
    </submittedName>
</protein>
<keyword evidence="3" id="KW-1185">Reference proteome</keyword>
<dbReference type="EMBL" id="CASHTH010001439">
    <property type="protein sequence ID" value="CAI8015379.1"/>
    <property type="molecule type" value="Genomic_DNA"/>
</dbReference>
<reference evidence="2" key="1">
    <citation type="submission" date="2023-03" db="EMBL/GenBank/DDBJ databases">
        <authorList>
            <person name="Steffen K."/>
            <person name="Cardenas P."/>
        </authorList>
    </citation>
    <scope>NUCLEOTIDE SEQUENCE</scope>
</reference>
<dbReference type="AlphaFoldDB" id="A0AA35RQG7"/>
<feature type="compositionally biased region" description="Low complexity" evidence="1">
    <location>
        <begin position="85"/>
        <end position="98"/>
    </location>
</feature>
<dbReference type="Proteomes" id="UP001174909">
    <property type="component" value="Unassembled WGS sequence"/>
</dbReference>
<evidence type="ECO:0000313" key="2">
    <source>
        <dbReference type="EMBL" id="CAI8015379.1"/>
    </source>
</evidence>
<feature type="region of interest" description="Disordered" evidence="1">
    <location>
        <begin position="64"/>
        <end position="112"/>
    </location>
</feature>
<sequence length="112" mass="12645">MILKRFPKMKQTMKEVAEERLAHLRDMYGPGWMDSEDSNVDFNRLSSVQLVSSRQSRTREYLRKMEATRSEPYHARTDGEGGGTRRSFGSYRSRSSVGGVAGGGRGLREPAT</sequence>
<evidence type="ECO:0000313" key="3">
    <source>
        <dbReference type="Proteomes" id="UP001174909"/>
    </source>
</evidence>